<dbReference type="GO" id="GO:0005786">
    <property type="term" value="C:signal recognition particle, endoplasmic reticulum targeting"/>
    <property type="evidence" value="ECO:0007669"/>
    <property type="project" value="UniProtKB-KW"/>
</dbReference>
<keyword evidence="1" id="KW-0733">Signal recognition particle</keyword>
<dbReference type="InterPro" id="IPR003210">
    <property type="entry name" value="Signal_recog_particle_SRP14"/>
</dbReference>
<dbReference type="GO" id="GO:0003714">
    <property type="term" value="F:transcription corepressor activity"/>
    <property type="evidence" value="ECO:0007669"/>
    <property type="project" value="TreeGrafter"/>
</dbReference>
<gene>
    <name evidence="2" type="ORF">JG687_00008719</name>
</gene>
<evidence type="ECO:0000313" key="3">
    <source>
        <dbReference type="Proteomes" id="UP000688947"/>
    </source>
</evidence>
<dbReference type="Proteomes" id="UP000688947">
    <property type="component" value="Unassembled WGS sequence"/>
</dbReference>
<dbReference type="PANTHER" id="PTHR13082">
    <property type="entry name" value="SAP18"/>
    <property type="match status" value="1"/>
</dbReference>
<dbReference type="GO" id="GO:0030942">
    <property type="term" value="F:endoplasmic reticulum signal peptide binding"/>
    <property type="evidence" value="ECO:0007669"/>
    <property type="project" value="InterPro"/>
</dbReference>
<protein>
    <recommendedName>
        <fullName evidence="4">Sin3 associated polypeptide p18</fullName>
    </recommendedName>
</protein>
<organism evidence="2 3">
    <name type="scientific">Phytophthora cactorum</name>
    <dbReference type="NCBI Taxonomy" id="29920"/>
    <lineage>
        <taxon>Eukaryota</taxon>
        <taxon>Sar</taxon>
        <taxon>Stramenopiles</taxon>
        <taxon>Oomycota</taxon>
        <taxon>Peronosporomycetes</taxon>
        <taxon>Peronosporales</taxon>
        <taxon>Peronosporaceae</taxon>
        <taxon>Phytophthora</taxon>
    </lineage>
</organism>
<name>A0A8T1UH01_9STRA</name>
<dbReference type="GO" id="GO:0005634">
    <property type="term" value="C:nucleus"/>
    <property type="evidence" value="ECO:0007669"/>
    <property type="project" value="TreeGrafter"/>
</dbReference>
<dbReference type="InterPro" id="IPR010516">
    <property type="entry name" value="SAP18"/>
</dbReference>
<dbReference type="VEuPathDB" id="FungiDB:PC110_g14350"/>
<evidence type="ECO:0000256" key="1">
    <source>
        <dbReference type="ARBA" id="ARBA00023135"/>
    </source>
</evidence>
<dbReference type="Pfam" id="PF02290">
    <property type="entry name" value="SRP14"/>
    <property type="match status" value="1"/>
</dbReference>
<evidence type="ECO:0008006" key="4">
    <source>
        <dbReference type="Google" id="ProtNLM"/>
    </source>
</evidence>
<reference evidence="2" key="1">
    <citation type="submission" date="2021-01" db="EMBL/GenBank/DDBJ databases">
        <title>Phytophthora aleatoria, a newly-described species from Pinus radiata is distinct from Phytophthora cactorum isolates based on comparative genomics.</title>
        <authorList>
            <person name="Mcdougal R."/>
            <person name="Panda P."/>
            <person name="Williams N."/>
            <person name="Studholme D.J."/>
        </authorList>
    </citation>
    <scope>NUCLEOTIDE SEQUENCE</scope>
    <source>
        <strain evidence="2">NZFS 3830</strain>
    </source>
</reference>
<keyword evidence="1" id="KW-0687">Ribonucleoprotein</keyword>
<sequence length="281" mass="31347">MPEERMIDREKHCPFLLRVFFSRGAHNRQGDRRSLRHIGADAFEALDDKPIANELHIYTWPDATLREIADLVQDSNSDAQKPNMRLSICVVSETRDGRVLMRKVGYVNSSRRRCVDDTKTLASVRFHPGDMVDIAMVDNFLLKSDISFDTLPLIAQRKMVLVSTDTFLAKVSELYAEAQGSKGSVAVSCKSVPVAKVNGKAQQKILKLTVEDGEHVLLFRVCKYGNNKHKKKYSAVVTAVNHASFHASLSQIVKTKVDAPTKDAVGKGPKRVVAKVKKTTE</sequence>
<dbReference type="AlphaFoldDB" id="A0A8T1UH01"/>
<evidence type="ECO:0000313" key="2">
    <source>
        <dbReference type="EMBL" id="KAG6959577.1"/>
    </source>
</evidence>
<dbReference type="GO" id="GO:0006614">
    <property type="term" value="P:SRP-dependent cotranslational protein targeting to membrane"/>
    <property type="evidence" value="ECO:0007669"/>
    <property type="project" value="InterPro"/>
</dbReference>
<dbReference type="OrthoDB" id="440566at2759"/>
<comment type="caution">
    <text evidence="2">The sequence shown here is derived from an EMBL/GenBank/DDBJ whole genome shotgun (WGS) entry which is preliminary data.</text>
</comment>
<accession>A0A8T1UH01</accession>
<dbReference type="EMBL" id="JAENGZ010000429">
    <property type="protein sequence ID" value="KAG6959577.1"/>
    <property type="molecule type" value="Genomic_DNA"/>
</dbReference>
<proteinExistence type="predicted"/>
<dbReference type="Pfam" id="PF06487">
    <property type="entry name" value="SAP18"/>
    <property type="match status" value="1"/>
</dbReference>
<dbReference type="PANTHER" id="PTHR13082:SF0">
    <property type="entry name" value="HISTONE DEACETYLASE COMPLEX SUBUNIT SAP18"/>
    <property type="match status" value="1"/>
</dbReference>
<dbReference type="GO" id="GO:0008312">
    <property type="term" value="F:7S RNA binding"/>
    <property type="evidence" value="ECO:0007669"/>
    <property type="project" value="InterPro"/>
</dbReference>